<evidence type="ECO:0000313" key="2">
    <source>
        <dbReference type="Proteomes" id="UP000018680"/>
    </source>
</evidence>
<proteinExistence type="predicted"/>
<organism evidence="1 2">
    <name type="scientific">Salinispira pacifica</name>
    <dbReference type="NCBI Taxonomy" id="1307761"/>
    <lineage>
        <taxon>Bacteria</taxon>
        <taxon>Pseudomonadati</taxon>
        <taxon>Spirochaetota</taxon>
        <taxon>Spirochaetia</taxon>
        <taxon>Spirochaetales</taxon>
        <taxon>Spirochaetaceae</taxon>
        <taxon>Salinispira</taxon>
    </lineage>
</organism>
<dbReference type="AlphaFoldDB" id="V5WGA1"/>
<dbReference type="HOGENOM" id="CLU_3047832_0_0_12"/>
<reference evidence="1 2" key="1">
    <citation type="journal article" date="2015" name="Stand. Genomic Sci.">
        <title>Complete genome sequence and description of Salinispira pacifica gen. nov., sp. nov., a novel spirochaete isolated form a hypersaline microbial mat.</title>
        <authorList>
            <person name="Ben Hania W."/>
            <person name="Joseph M."/>
            <person name="Schumann P."/>
            <person name="Bunk B."/>
            <person name="Fiebig A."/>
            <person name="Sproer C."/>
            <person name="Klenk H.P."/>
            <person name="Fardeau M.L."/>
            <person name="Spring S."/>
        </authorList>
    </citation>
    <scope>NUCLEOTIDE SEQUENCE [LARGE SCALE GENOMIC DNA]</scope>
    <source>
        <strain evidence="1 2">L21-RPul-D2</strain>
    </source>
</reference>
<evidence type="ECO:0000313" key="1">
    <source>
        <dbReference type="EMBL" id="AHC14569.1"/>
    </source>
</evidence>
<keyword evidence="2" id="KW-1185">Reference proteome</keyword>
<dbReference type="Proteomes" id="UP000018680">
    <property type="component" value="Chromosome"/>
</dbReference>
<dbReference type="KEGG" id="slr:L21SP2_1166"/>
<accession>V5WGA1</accession>
<sequence length="54" mass="5918">MIPQTATILRIPGPFTAINLIIYFISPPEENPCRGPESPDSVFRTQYSGLSIPA</sequence>
<protein>
    <submittedName>
        <fullName evidence="1">Uncharacterized protein</fullName>
    </submittedName>
</protein>
<dbReference type="EMBL" id="CP006939">
    <property type="protein sequence ID" value="AHC14569.1"/>
    <property type="molecule type" value="Genomic_DNA"/>
</dbReference>
<gene>
    <name evidence="1" type="ORF">L21SP2_1166</name>
</gene>
<dbReference type="STRING" id="1307761.L21SP2_1166"/>
<name>V5WGA1_9SPIO</name>